<dbReference type="AlphaFoldDB" id="A0A1X0SG03"/>
<evidence type="ECO:0000313" key="1">
    <source>
        <dbReference type="EMBL" id="ORE23226.1"/>
    </source>
</evidence>
<proteinExistence type="predicted"/>
<organism evidence="1 2">
    <name type="scientific">Rhizopus microsporus</name>
    <dbReference type="NCBI Taxonomy" id="58291"/>
    <lineage>
        <taxon>Eukaryota</taxon>
        <taxon>Fungi</taxon>
        <taxon>Fungi incertae sedis</taxon>
        <taxon>Mucoromycota</taxon>
        <taxon>Mucoromycotina</taxon>
        <taxon>Mucoromycetes</taxon>
        <taxon>Mucorales</taxon>
        <taxon>Mucorineae</taxon>
        <taxon>Rhizopodaceae</taxon>
        <taxon>Rhizopus</taxon>
    </lineage>
</organism>
<dbReference type="VEuPathDB" id="FungiDB:BCV72DRAFT_320723"/>
<dbReference type="VEuPathDB" id="FungiDB:BCV72DRAFT_179961"/>
<accession>A0A1X0SG03</accession>
<gene>
    <name evidence="1" type="ORF">BCV71DRAFT_240488</name>
</gene>
<protein>
    <submittedName>
        <fullName evidence="1">Uncharacterized protein</fullName>
    </submittedName>
</protein>
<dbReference type="EMBL" id="KV921259">
    <property type="protein sequence ID" value="ORE23226.1"/>
    <property type="molecule type" value="Genomic_DNA"/>
</dbReference>
<reference evidence="1 2" key="1">
    <citation type="journal article" date="2016" name="Proc. Natl. Acad. Sci. U.S.A.">
        <title>Lipid metabolic changes in an early divergent fungus govern the establishment of a mutualistic symbiosis with endobacteria.</title>
        <authorList>
            <person name="Lastovetsky O.A."/>
            <person name="Gaspar M.L."/>
            <person name="Mondo S.J."/>
            <person name="LaButti K.M."/>
            <person name="Sandor L."/>
            <person name="Grigoriev I.V."/>
            <person name="Henry S.A."/>
            <person name="Pawlowska T.E."/>
        </authorList>
    </citation>
    <scope>NUCLEOTIDE SEQUENCE [LARGE SCALE GENOMIC DNA]</scope>
    <source>
        <strain evidence="1 2">ATCC 11559</strain>
    </source>
</reference>
<sequence length="515" mass="59622">MLIIATNLKLNTMKRVDQHSSIGLRKEFTSNRNNECTKIDTAYKNAVALQFGSRFRMFLNQLTGQKERIKSRKQELYKEKKSKKEINDIIYKEITELCKRLKLTLASGNTQNLPTGLLDDEKVSHIRQLFSTYGSNYKFKNRSIYYDCKTELLNHLKAYYTIAKLCEQSGRKSLHSHRLKLDKTLIWGKVVNLSSKTLKDQGKSKTMKFQGMIQADGIGVSVLKQNKETSQGGTKGMCMKDNDDCQYINKLTTRELQETTNKCVLLYCMHGKSESNSKSNLYRKFSKLRQNTKPKEVKQSESYLSKHPASTLNVLQFAEYLKARARVHGILPTYYTNEDKECHSNDLFPFRKMRLSSFVNKQQSDSRLSAKIRVKFGNDSVIVIGDWSAANQKYHEPIRGKGMRKMLKKHGFSVYLINEHKTSSVAKTPNPRPFRRARQPIVLCHGLLRCTNQEFLESRNQWNRDLVAVLNFKAIMESHQQALGRSSKFQRQILKRPSTYIEASYSKKVRSMPTR</sequence>
<name>A0A1X0SG03_RHIZD</name>
<dbReference type="Proteomes" id="UP000242381">
    <property type="component" value="Unassembled WGS sequence"/>
</dbReference>
<evidence type="ECO:0000313" key="2">
    <source>
        <dbReference type="Proteomes" id="UP000242381"/>
    </source>
</evidence>